<proteinExistence type="predicted"/>
<dbReference type="SUPFAM" id="SSF103473">
    <property type="entry name" value="MFS general substrate transporter"/>
    <property type="match status" value="1"/>
</dbReference>
<feature type="transmembrane region" description="Helical" evidence="6">
    <location>
        <begin position="345"/>
        <end position="373"/>
    </location>
</feature>
<feature type="transmembrane region" description="Helical" evidence="6">
    <location>
        <begin position="129"/>
        <end position="150"/>
    </location>
</feature>
<dbReference type="Gene3D" id="1.20.1250.20">
    <property type="entry name" value="MFS general substrate transporter like domains"/>
    <property type="match status" value="1"/>
</dbReference>
<dbReference type="Proteomes" id="UP001527099">
    <property type="component" value="Unassembled WGS sequence"/>
</dbReference>
<evidence type="ECO:0000256" key="1">
    <source>
        <dbReference type="ARBA" id="ARBA00004651"/>
    </source>
</evidence>
<keyword evidence="4 6" id="KW-1133">Transmembrane helix</keyword>
<evidence type="ECO:0000313" key="9">
    <source>
        <dbReference type="Proteomes" id="UP001527099"/>
    </source>
</evidence>
<evidence type="ECO:0000256" key="2">
    <source>
        <dbReference type="ARBA" id="ARBA00022448"/>
    </source>
</evidence>
<dbReference type="PROSITE" id="PS50850">
    <property type="entry name" value="MFS"/>
    <property type="match status" value="1"/>
</dbReference>
<feature type="transmembrane region" description="Helical" evidence="6">
    <location>
        <begin position="37"/>
        <end position="57"/>
    </location>
</feature>
<protein>
    <submittedName>
        <fullName evidence="8">Tetracycline resistance MFS efflux pump</fullName>
    </submittedName>
</protein>
<evidence type="ECO:0000256" key="6">
    <source>
        <dbReference type="SAM" id="Phobius"/>
    </source>
</evidence>
<feature type="transmembrane region" description="Helical" evidence="6">
    <location>
        <begin position="69"/>
        <end position="87"/>
    </location>
</feature>
<evidence type="ECO:0000256" key="3">
    <source>
        <dbReference type="ARBA" id="ARBA00022692"/>
    </source>
</evidence>
<feature type="transmembrane region" description="Helical" evidence="6">
    <location>
        <begin position="271"/>
        <end position="299"/>
    </location>
</feature>
<dbReference type="InterPro" id="IPR001958">
    <property type="entry name" value="Tet-R_TetA/multi-R_MdtG-like"/>
</dbReference>
<keyword evidence="5 6" id="KW-0472">Membrane</keyword>
<evidence type="ECO:0000256" key="4">
    <source>
        <dbReference type="ARBA" id="ARBA00022989"/>
    </source>
</evidence>
<feature type="domain" description="Major facilitator superfamily (MFS) profile" evidence="7">
    <location>
        <begin position="4"/>
        <end position="381"/>
    </location>
</feature>
<sequence length="390" mass="41158">MNKQIGIIMLLLMTIFVGFGIIIPVMPEIVKGAGAEYHNALLLSVYSAASFLMSPIWGGLSDRIGRRPIILIGLLGFSVSFLIFGFANGNLWVMYVSRILGGLFSGAATACAVAYVADITTAENRTKGMGMVGMSIGLGFIFGPAIGGILSRWGTYLPFFAASGLALASFIFAFAILKESLSVDKRTSVKEKAPSRWTAFDGASKYLYVLSFFVSFTLAGLEATLQYYQMGKIGATPFDIGMMFLASGIVGALIQGGVVRRLVKQGAEQRVIGIGLLLSAAGFFLLLISSSVVTAAIYLSVFGAGNALIRPCVTSLITQRTKVGQGVATGLSSSMDSLGRIAGPLLGGAVFAIAHSLPFIIGGVLCLAAILLLQRFVLIDRQTRSQQQTV</sequence>
<evidence type="ECO:0000313" key="8">
    <source>
        <dbReference type="EMBL" id="MCY9696232.1"/>
    </source>
</evidence>
<feature type="transmembrane region" description="Helical" evidence="6">
    <location>
        <begin position="206"/>
        <end position="228"/>
    </location>
</feature>
<reference evidence="8 9" key="1">
    <citation type="submission" date="2022-05" db="EMBL/GenBank/DDBJ databases">
        <title>Genome Sequencing of Bee-Associated Microbes.</title>
        <authorList>
            <person name="Dunlap C."/>
        </authorList>
    </citation>
    <scope>NUCLEOTIDE SEQUENCE [LARGE SCALE GENOMIC DNA]</scope>
    <source>
        <strain evidence="8 9">NRRL B-14421</strain>
    </source>
</reference>
<gene>
    <name evidence="8" type="ORF">M5X19_25525</name>
</gene>
<comment type="caution">
    <text evidence="8">The sequence shown here is derived from an EMBL/GenBank/DDBJ whole genome shotgun (WGS) entry which is preliminary data.</text>
</comment>
<evidence type="ECO:0000256" key="5">
    <source>
        <dbReference type="ARBA" id="ARBA00023136"/>
    </source>
</evidence>
<name>A0ABT4GJ61_9BACL</name>
<dbReference type="PANTHER" id="PTHR23504">
    <property type="entry name" value="MAJOR FACILITATOR SUPERFAMILY DOMAIN-CONTAINING PROTEIN 10"/>
    <property type="match status" value="1"/>
</dbReference>
<dbReference type="Pfam" id="PF07690">
    <property type="entry name" value="MFS_1"/>
    <property type="match status" value="1"/>
</dbReference>
<accession>A0ABT4GJ61</accession>
<dbReference type="PRINTS" id="PR01035">
    <property type="entry name" value="TCRTETA"/>
</dbReference>
<dbReference type="EMBL" id="JAMDMX010000091">
    <property type="protein sequence ID" value="MCY9696232.1"/>
    <property type="molecule type" value="Genomic_DNA"/>
</dbReference>
<keyword evidence="9" id="KW-1185">Reference proteome</keyword>
<feature type="transmembrane region" description="Helical" evidence="6">
    <location>
        <begin position="99"/>
        <end position="117"/>
    </location>
</feature>
<dbReference type="PANTHER" id="PTHR23504:SF15">
    <property type="entry name" value="MAJOR FACILITATOR SUPERFAMILY (MFS) PROFILE DOMAIN-CONTAINING PROTEIN"/>
    <property type="match status" value="1"/>
</dbReference>
<keyword evidence="3 6" id="KW-0812">Transmembrane</keyword>
<dbReference type="InterPro" id="IPR011701">
    <property type="entry name" value="MFS"/>
</dbReference>
<organism evidence="8 9">
    <name type="scientific">Paenibacillus alginolyticus</name>
    <dbReference type="NCBI Taxonomy" id="59839"/>
    <lineage>
        <taxon>Bacteria</taxon>
        <taxon>Bacillati</taxon>
        <taxon>Bacillota</taxon>
        <taxon>Bacilli</taxon>
        <taxon>Bacillales</taxon>
        <taxon>Paenibacillaceae</taxon>
        <taxon>Paenibacillus</taxon>
    </lineage>
</organism>
<keyword evidence="2" id="KW-0813">Transport</keyword>
<feature type="transmembrane region" description="Helical" evidence="6">
    <location>
        <begin position="156"/>
        <end position="177"/>
    </location>
</feature>
<feature type="transmembrane region" description="Helical" evidence="6">
    <location>
        <begin position="7"/>
        <end position="25"/>
    </location>
</feature>
<feature type="transmembrane region" description="Helical" evidence="6">
    <location>
        <begin position="240"/>
        <end position="259"/>
    </location>
</feature>
<dbReference type="InterPro" id="IPR020846">
    <property type="entry name" value="MFS_dom"/>
</dbReference>
<evidence type="ECO:0000259" key="7">
    <source>
        <dbReference type="PROSITE" id="PS50850"/>
    </source>
</evidence>
<dbReference type="InterPro" id="IPR036259">
    <property type="entry name" value="MFS_trans_sf"/>
</dbReference>
<comment type="subcellular location">
    <subcellularLocation>
        <location evidence="1">Cell membrane</location>
        <topology evidence="1">Multi-pass membrane protein</topology>
    </subcellularLocation>
</comment>